<evidence type="ECO:0000256" key="6">
    <source>
        <dbReference type="ARBA" id="ARBA00023136"/>
    </source>
</evidence>
<organism evidence="10 11">
    <name type="scientific">Mesobacillus zeae</name>
    <dbReference type="NCBI Taxonomy" id="1917180"/>
    <lineage>
        <taxon>Bacteria</taxon>
        <taxon>Bacillati</taxon>
        <taxon>Bacillota</taxon>
        <taxon>Bacilli</taxon>
        <taxon>Bacillales</taxon>
        <taxon>Bacillaceae</taxon>
        <taxon>Mesobacillus</taxon>
    </lineage>
</organism>
<reference evidence="10 11" key="1">
    <citation type="submission" date="2018-08" db="EMBL/GenBank/DDBJ databases">
        <title>Bacillus jemisoniae sp. nov., Bacillus chryseoplanitiae sp. nov., Bacillus resnikiae sp. nov., and Bacillus frankliniae sp. nov., isolated from Viking spacecraft and associated surfaces.</title>
        <authorList>
            <person name="Seuylemezian A."/>
            <person name="Vaishampayan P."/>
        </authorList>
    </citation>
    <scope>NUCLEOTIDE SEQUENCE [LARGE SCALE GENOMIC DNA]</scope>
    <source>
        <strain evidence="10 11">JJ-247</strain>
    </source>
</reference>
<dbReference type="Proteomes" id="UP000265816">
    <property type="component" value="Unassembled WGS sequence"/>
</dbReference>
<dbReference type="PANTHER" id="PTHR34582:SF6">
    <property type="entry name" value="UPF0702 TRANSMEMBRANE PROTEIN YCAP"/>
    <property type="match status" value="1"/>
</dbReference>
<evidence type="ECO:0000256" key="7">
    <source>
        <dbReference type="SAM" id="Phobius"/>
    </source>
</evidence>
<dbReference type="PANTHER" id="PTHR34582">
    <property type="entry name" value="UPF0702 TRANSMEMBRANE PROTEIN YCAP"/>
    <property type="match status" value="1"/>
</dbReference>
<name>A0A398B1K3_9BACI</name>
<evidence type="ECO:0000256" key="1">
    <source>
        <dbReference type="ARBA" id="ARBA00004651"/>
    </source>
</evidence>
<evidence type="ECO:0000313" key="11">
    <source>
        <dbReference type="Proteomes" id="UP000265816"/>
    </source>
</evidence>
<feature type="domain" description="YetF-like N-terminal transmembrane" evidence="9">
    <location>
        <begin position="10"/>
        <end position="79"/>
    </location>
</feature>
<dbReference type="GO" id="GO:0005886">
    <property type="term" value="C:plasma membrane"/>
    <property type="evidence" value="ECO:0007669"/>
    <property type="project" value="UniProtKB-SubCell"/>
</dbReference>
<keyword evidence="5 7" id="KW-1133">Transmembrane helix</keyword>
<feature type="transmembrane region" description="Helical" evidence="7">
    <location>
        <begin position="58"/>
        <end position="79"/>
    </location>
</feature>
<dbReference type="Pfam" id="PF20730">
    <property type="entry name" value="YetF_N"/>
    <property type="match status" value="1"/>
</dbReference>
<accession>A0A398B1K3</accession>
<evidence type="ECO:0000313" key="10">
    <source>
        <dbReference type="EMBL" id="RID83727.1"/>
    </source>
</evidence>
<feature type="transmembrane region" description="Helical" evidence="7">
    <location>
        <begin position="33"/>
        <end position="52"/>
    </location>
</feature>
<comment type="similarity">
    <text evidence="2">Belongs to the UPF0702 family.</text>
</comment>
<dbReference type="Gene3D" id="3.30.240.20">
    <property type="entry name" value="bsu07140 like domains"/>
    <property type="match status" value="2"/>
</dbReference>
<feature type="domain" description="YetF C-terminal" evidence="8">
    <location>
        <begin position="82"/>
        <end position="203"/>
    </location>
</feature>
<feature type="transmembrane region" description="Helical" evidence="7">
    <location>
        <begin position="6"/>
        <end position="26"/>
    </location>
</feature>
<proteinExistence type="inferred from homology"/>
<keyword evidence="6 7" id="KW-0472">Membrane</keyword>
<evidence type="ECO:0000259" key="9">
    <source>
        <dbReference type="Pfam" id="PF20730"/>
    </source>
</evidence>
<keyword evidence="4 7" id="KW-0812">Transmembrane</keyword>
<evidence type="ECO:0000256" key="2">
    <source>
        <dbReference type="ARBA" id="ARBA00006448"/>
    </source>
</evidence>
<evidence type="ECO:0000256" key="4">
    <source>
        <dbReference type="ARBA" id="ARBA00022692"/>
    </source>
</evidence>
<dbReference type="InterPro" id="IPR048454">
    <property type="entry name" value="YetF_N"/>
</dbReference>
<dbReference type="AlphaFoldDB" id="A0A398B1K3"/>
<dbReference type="Pfam" id="PF04239">
    <property type="entry name" value="DUF421"/>
    <property type="match status" value="1"/>
</dbReference>
<comment type="caution">
    <text evidence="10">The sequence shown here is derived from an EMBL/GenBank/DDBJ whole genome shotgun (WGS) entry which is preliminary data.</text>
</comment>
<comment type="subcellular location">
    <subcellularLocation>
        <location evidence="1">Cell membrane</location>
        <topology evidence="1">Multi-pass membrane protein</topology>
    </subcellularLocation>
</comment>
<dbReference type="InterPro" id="IPR023090">
    <property type="entry name" value="UPF0702_alpha/beta_dom_sf"/>
</dbReference>
<evidence type="ECO:0000256" key="5">
    <source>
        <dbReference type="ARBA" id="ARBA00022989"/>
    </source>
</evidence>
<dbReference type="InterPro" id="IPR007353">
    <property type="entry name" value="DUF421"/>
</dbReference>
<sequence length="217" mass="24857">MEQYLVVAFRTLLLYSLILLIFRLMGKREVGELSLLDLVVFIMIGEIAGMAIEEPDVPLIRSILPILLLVGIQLLLAFISLKSKWFRDTIDGRPSIIIKKGKIDEKEMRRHRYNFDDLLLQLREKDFPDISEVEYAILETSGKLSVFPKGEDGIEGGLPVPLVVDGVAIAENLKRIEKSKKWLLQKLSEKGYHDIEKISICSYHNGKFFIDIDNEKK</sequence>
<dbReference type="RefSeq" id="WP_119113503.1">
    <property type="nucleotide sequence ID" value="NZ_CBCSEO010000005.1"/>
</dbReference>
<evidence type="ECO:0000256" key="3">
    <source>
        <dbReference type="ARBA" id="ARBA00022475"/>
    </source>
</evidence>
<keyword evidence="3" id="KW-1003">Cell membrane</keyword>
<dbReference type="EMBL" id="QWVT01000024">
    <property type="protein sequence ID" value="RID83727.1"/>
    <property type="molecule type" value="Genomic_DNA"/>
</dbReference>
<keyword evidence="11" id="KW-1185">Reference proteome</keyword>
<gene>
    <name evidence="10" type="ORF">D1970_14020</name>
</gene>
<dbReference type="OrthoDB" id="1682423at2"/>
<protein>
    <submittedName>
        <fullName evidence="10">DUF421 domain-containing protein</fullName>
    </submittedName>
</protein>
<evidence type="ECO:0000259" key="8">
    <source>
        <dbReference type="Pfam" id="PF04239"/>
    </source>
</evidence>